<dbReference type="InterPro" id="IPR009045">
    <property type="entry name" value="Zn_M74/Hedgehog-like"/>
</dbReference>
<dbReference type="Gene3D" id="3.30.1380.10">
    <property type="match status" value="1"/>
</dbReference>
<organism evidence="3 4">
    <name type="scientific">Exiguobacterium antarcticum</name>
    <dbReference type="NCBI Taxonomy" id="132920"/>
    <lineage>
        <taxon>Bacteria</taxon>
        <taxon>Bacillati</taxon>
        <taxon>Bacillota</taxon>
        <taxon>Bacilli</taxon>
        <taxon>Bacillales</taxon>
        <taxon>Bacillales Family XII. Incertae Sedis</taxon>
        <taxon>Exiguobacterium</taxon>
    </lineage>
</organism>
<evidence type="ECO:0000259" key="2">
    <source>
        <dbReference type="Pfam" id="PF13539"/>
    </source>
</evidence>
<gene>
    <name evidence="3" type="ORF">QK289_09225</name>
</gene>
<keyword evidence="4" id="KW-1185">Reference proteome</keyword>
<dbReference type="InterPro" id="IPR036365">
    <property type="entry name" value="PGBD-like_sf"/>
</dbReference>
<dbReference type="SUPFAM" id="SSF47090">
    <property type="entry name" value="PGBD-like"/>
    <property type="match status" value="1"/>
</dbReference>
<sequence length="220" mass="24923">MTPSLDWLLEQADRKLTKEMDPDVVAITRSVITELAAEGLPIGIAQAFRTRQEQDALYAIGRTRPGKIVTYAKGGASNHNFGVAVDLFLYADGGKRAEFLAPPDPRLQRLVRAMKQYQMQWGGDWGNFPDYPHFQLYDAVNKQPKPLLGPRYPGRPLHPAATWMDGTVIRLIQKRLRLPLTGRFDTTLTRVVKQFQQRHHLQADGVIGPVTWRHLFGADR</sequence>
<evidence type="ECO:0000313" key="4">
    <source>
        <dbReference type="Proteomes" id="UP001243286"/>
    </source>
</evidence>
<feature type="domain" description="Peptidoglycan binding-like" evidence="1">
    <location>
        <begin position="178"/>
        <end position="215"/>
    </location>
</feature>
<evidence type="ECO:0000259" key="1">
    <source>
        <dbReference type="Pfam" id="PF01471"/>
    </source>
</evidence>
<accession>A0ABT6R2P0</accession>
<comment type="caution">
    <text evidence="3">The sequence shown here is derived from an EMBL/GenBank/DDBJ whole genome shotgun (WGS) entry which is preliminary data.</text>
</comment>
<dbReference type="InterPro" id="IPR039561">
    <property type="entry name" value="Peptidase_M15C"/>
</dbReference>
<dbReference type="Proteomes" id="UP001243286">
    <property type="component" value="Unassembled WGS sequence"/>
</dbReference>
<protein>
    <submittedName>
        <fullName evidence="3">M15 family metallopeptidase</fullName>
    </submittedName>
</protein>
<proteinExistence type="predicted"/>
<dbReference type="Pfam" id="PF13539">
    <property type="entry name" value="Peptidase_M15_4"/>
    <property type="match status" value="1"/>
</dbReference>
<evidence type="ECO:0000313" key="3">
    <source>
        <dbReference type="EMBL" id="MDI3235186.1"/>
    </source>
</evidence>
<feature type="domain" description="Peptidase M15C" evidence="2">
    <location>
        <begin position="73"/>
        <end position="136"/>
    </location>
</feature>
<dbReference type="InterPro" id="IPR036366">
    <property type="entry name" value="PGBDSf"/>
</dbReference>
<dbReference type="InterPro" id="IPR002477">
    <property type="entry name" value="Peptidoglycan-bd-like"/>
</dbReference>
<name>A0ABT6R2P0_9BACL</name>
<dbReference type="EMBL" id="JASBQV010000012">
    <property type="protein sequence ID" value="MDI3235186.1"/>
    <property type="molecule type" value="Genomic_DNA"/>
</dbReference>
<dbReference type="RefSeq" id="WP_026829621.1">
    <property type="nucleotide sequence ID" value="NZ_JASBQV010000012.1"/>
</dbReference>
<reference evidence="3 4" key="1">
    <citation type="submission" date="2023-04" db="EMBL/GenBank/DDBJ databases">
        <title>Antarctic isolates genomes.</title>
        <authorList>
            <person name="Dimov S.G."/>
        </authorList>
    </citation>
    <scope>NUCLEOTIDE SEQUENCE [LARGE SCALE GENOMIC DNA]</scope>
    <source>
        <strain evidence="3 4">AL19</strain>
    </source>
</reference>
<dbReference type="CDD" id="cd14845">
    <property type="entry name" value="L-Ala-D-Glu_peptidase_like"/>
    <property type="match status" value="1"/>
</dbReference>
<dbReference type="Gene3D" id="1.10.101.10">
    <property type="entry name" value="PGBD-like superfamily/PGBD"/>
    <property type="match status" value="1"/>
</dbReference>
<dbReference type="SUPFAM" id="SSF55166">
    <property type="entry name" value="Hedgehog/DD-peptidase"/>
    <property type="match status" value="1"/>
</dbReference>
<dbReference type="Pfam" id="PF01471">
    <property type="entry name" value="PG_binding_1"/>
    <property type="match status" value="1"/>
</dbReference>